<dbReference type="Proteomes" id="UP001472677">
    <property type="component" value="Unassembled WGS sequence"/>
</dbReference>
<reference evidence="1 2" key="1">
    <citation type="journal article" date="2024" name="G3 (Bethesda)">
        <title>Genome assembly of Hibiscus sabdariffa L. provides insights into metabolisms of medicinal natural products.</title>
        <authorList>
            <person name="Kim T."/>
        </authorList>
    </citation>
    <scope>NUCLEOTIDE SEQUENCE [LARGE SCALE GENOMIC DNA]</scope>
    <source>
        <strain evidence="1">TK-2024</strain>
        <tissue evidence="1">Old leaves</tissue>
    </source>
</reference>
<comment type="caution">
    <text evidence="1">The sequence shown here is derived from an EMBL/GenBank/DDBJ whole genome shotgun (WGS) entry which is preliminary data.</text>
</comment>
<dbReference type="EMBL" id="JBBPBM010000084">
    <property type="protein sequence ID" value="KAK8510505.1"/>
    <property type="molecule type" value="Genomic_DNA"/>
</dbReference>
<organism evidence="1 2">
    <name type="scientific">Hibiscus sabdariffa</name>
    <name type="common">roselle</name>
    <dbReference type="NCBI Taxonomy" id="183260"/>
    <lineage>
        <taxon>Eukaryota</taxon>
        <taxon>Viridiplantae</taxon>
        <taxon>Streptophyta</taxon>
        <taxon>Embryophyta</taxon>
        <taxon>Tracheophyta</taxon>
        <taxon>Spermatophyta</taxon>
        <taxon>Magnoliopsida</taxon>
        <taxon>eudicotyledons</taxon>
        <taxon>Gunneridae</taxon>
        <taxon>Pentapetalae</taxon>
        <taxon>rosids</taxon>
        <taxon>malvids</taxon>
        <taxon>Malvales</taxon>
        <taxon>Malvaceae</taxon>
        <taxon>Malvoideae</taxon>
        <taxon>Hibiscus</taxon>
    </lineage>
</organism>
<sequence>MKFRVGEFEGSTYIYEICTDSLGIAAAALFSPELSYSIKTLGPYFALDLGLRPFYPHFFVSISLDHNAYHHGKEASLHCCRDPRQPSCLVLDNHKAMTSDKEKVQILCIAKVKSSYELSVAFTQELASSSLPCFDIEGNDAEHVKTPPLERSKNEHLSLLKLVEATKPAMTFVKPKICDTKS</sequence>
<keyword evidence="2" id="KW-1185">Reference proteome</keyword>
<accession>A0ABR2BV38</accession>
<protein>
    <submittedName>
        <fullName evidence="1">Uncharacterized protein</fullName>
    </submittedName>
</protein>
<gene>
    <name evidence="1" type="ORF">V6N12_055436</name>
</gene>
<name>A0ABR2BV38_9ROSI</name>
<proteinExistence type="predicted"/>
<evidence type="ECO:0000313" key="1">
    <source>
        <dbReference type="EMBL" id="KAK8510505.1"/>
    </source>
</evidence>
<evidence type="ECO:0000313" key="2">
    <source>
        <dbReference type="Proteomes" id="UP001472677"/>
    </source>
</evidence>